<proteinExistence type="inferred from homology"/>
<dbReference type="AlphaFoldDB" id="A0A497X266"/>
<evidence type="ECO:0000313" key="6">
    <source>
        <dbReference type="EMBL" id="RLJ60032.1"/>
    </source>
</evidence>
<dbReference type="InterPro" id="IPR036390">
    <property type="entry name" value="WH_DNA-bd_sf"/>
</dbReference>
<dbReference type="Pfam" id="PF00126">
    <property type="entry name" value="HTH_1"/>
    <property type="match status" value="1"/>
</dbReference>
<comment type="similarity">
    <text evidence="1">Belongs to the LysR transcriptional regulatory family.</text>
</comment>
<dbReference type="GO" id="GO:0003700">
    <property type="term" value="F:DNA-binding transcription factor activity"/>
    <property type="evidence" value="ECO:0007669"/>
    <property type="project" value="InterPro"/>
</dbReference>
<keyword evidence="7" id="KW-1185">Reference proteome</keyword>
<dbReference type="EMBL" id="RCCE01000001">
    <property type="protein sequence ID" value="RLJ60032.1"/>
    <property type="molecule type" value="Genomic_DNA"/>
</dbReference>
<protein>
    <submittedName>
        <fullName evidence="6">DNA-binding transcriptional LysR family regulator</fullName>
    </submittedName>
</protein>
<dbReference type="InterPro" id="IPR036388">
    <property type="entry name" value="WH-like_DNA-bd_sf"/>
</dbReference>
<keyword evidence="3 6" id="KW-0238">DNA-binding</keyword>
<dbReference type="PROSITE" id="PS50931">
    <property type="entry name" value="HTH_LYSR"/>
    <property type="match status" value="1"/>
</dbReference>
<dbReference type="PRINTS" id="PR00039">
    <property type="entry name" value="HTHLYSR"/>
</dbReference>
<feature type="domain" description="HTH lysR-type" evidence="5">
    <location>
        <begin position="4"/>
        <end position="61"/>
    </location>
</feature>
<dbReference type="SUPFAM" id="SSF46785">
    <property type="entry name" value="Winged helix' DNA-binding domain"/>
    <property type="match status" value="1"/>
</dbReference>
<organism evidence="6 7">
    <name type="scientific">Litoreibacter meonggei</name>
    <dbReference type="NCBI Taxonomy" id="1049199"/>
    <lineage>
        <taxon>Bacteria</taxon>
        <taxon>Pseudomonadati</taxon>
        <taxon>Pseudomonadota</taxon>
        <taxon>Alphaproteobacteria</taxon>
        <taxon>Rhodobacterales</taxon>
        <taxon>Roseobacteraceae</taxon>
        <taxon>Litoreibacter</taxon>
    </lineage>
</organism>
<evidence type="ECO:0000256" key="2">
    <source>
        <dbReference type="ARBA" id="ARBA00023015"/>
    </source>
</evidence>
<gene>
    <name evidence="6" type="ORF">BCF46_0224</name>
</gene>
<dbReference type="OrthoDB" id="7260751at2"/>
<dbReference type="SUPFAM" id="SSF53850">
    <property type="entry name" value="Periplasmic binding protein-like II"/>
    <property type="match status" value="1"/>
</dbReference>
<keyword evidence="2" id="KW-0805">Transcription regulation</keyword>
<dbReference type="Gene3D" id="1.10.10.10">
    <property type="entry name" value="Winged helix-like DNA-binding domain superfamily/Winged helix DNA-binding domain"/>
    <property type="match status" value="1"/>
</dbReference>
<evidence type="ECO:0000256" key="1">
    <source>
        <dbReference type="ARBA" id="ARBA00009437"/>
    </source>
</evidence>
<name>A0A497X266_9RHOB</name>
<sequence length="303" mass="33345">MRKPSLRQLEAFKAFVESGSVSRAADVLHVSQPAVSKLLNHFEADIGMQLIDRNSNRPVVTERGIRVYEEIDRILSGVDQVGQAIASIRAKERSLITIGVMPGFPPHILSHAAQLVRNERPDVSISFIVRSSEYVSHGILSRQMDLGIIARNLDHPQVNSTLFSNDSFVAVMPRDHQFASQSTVNVTDLHGQHFIAFTQGSVTRRLIDEAMEAAKVEADIILQATTAPNCCAFVEAGLGLCVMSPLFAKGHLRTLVARPFVPNLSLKIQTVHHVDSRDKRAIALVLNALKEARDYSARTDTGL</sequence>
<dbReference type="InterPro" id="IPR005119">
    <property type="entry name" value="LysR_subst-bd"/>
</dbReference>
<evidence type="ECO:0000256" key="4">
    <source>
        <dbReference type="ARBA" id="ARBA00023163"/>
    </source>
</evidence>
<dbReference type="Proteomes" id="UP000269157">
    <property type="component" value="Unassembled WGS sequence"/>
</dbReference>
<dbReference type="Pfam" id="PF03466">
    <property type="entry name" value="LysR_substrate"/>
    <property type="match status" value="1"/>
</dbReference>
<dbReference type="RefSeq" id="WP_121020893.1">
    <property type="nucleotide sequence ID" value="NZ_RCCE01000001.1"/>
</dbReference>
<reference evidence="6 7" key="1">
    <citation type="submission" date="2018-10" db="EMBL/GenBank/DDBJ databases">
        <title>Genomic Encyclopedia of Archaeal and Bacterial Type Strains, Phase II (KMG-II): from individual species to whole genera.</title>
        <authorList>
            <person name="Goeker M."/>
        </authorList>
    </citation>
    <scope>NUCLEOTIDE SEQUENCE [LARGE SCALE GENOMIC DNA]</scope>
    <source>
        <strain evidence="6 7">DSM 29466</strain>
    </source>
</reference>
<keyword evidence="4" id="KW-0804">Transcription</keyword>
<dbReference type="GO" id="GO:0010628">
    <property type="term" value="P:positive regulation of gene expression"/>
    <property type="evidence" value="ECO:0007669"/>
    <property type="project" value="TreeGrafter"/>
</dbReference>
<dbReference type="PANTHER" id="PTHR30427">
    <property type="entry name" value="TRANSCRIPTIONAL ACTIVATOR PROTEIN LYSR"/>
    <property type="match status" value="1"/>
</dbReference>
<dbReference type="GO" id="GO:0043565">
    <property type="term" value="F:sequence-specific DNA binding"/>
    <property type="evidence" value="ECO:0007669"/>
    <property type="project" value="TreeGrafter"/>
</dbReference>
<comment type="caution">
    <text evidence="6">The sequence shown here is derived from an EMBL/GenBank/DDBJ whole genome shotgun (WGS) entry which is preliminary data.</text>
</comment>
<evidence type="ECO:0000259" key="5">
    <source>
        <dbReference type="PROSITE" id="PS50931"/>
    </source>
</evidence>
<dbReference type="InterPro" id="IPR000847">
    <property type="entry name" value="LysR_HTH_N"/>
</dbReference>
<dbReference type="Gene3D" id="3.40.190.290">
    <property type="match status" value="1"/>
</dbReference>
<accession>A0A497X266</accession>
<evidence type="ECO:0000256" key="3">
    <source>
        <dbReference type="ARBA" id="ARBA00023125"/>
    </source>
</evidence>
<dbReference type="PANTHER" id="PTHR30427:SF1">
    <property type="entry name" value="TRANSCRIPTIONAL ACTIVATOR PROTEIN LYSR"/>
    <property type="match status" value="1"/>
</dbReference>
<evidence type="ECO:0000313" key="7">
    <source>
        <dbReference type="Proteomes" id="UP000269157"/>
    </source>
</evidence>